<dbReference type="RefSeq" id="WP_134113523.1">
    <property type="nucleotide sequence ID" value="NZ_SOBG01000007.1"/>
</dbReference>
<feature type="domain" description="PPM-type phosphatase" evidence="3">
    <location>
        <begin position="278"/>
        <end position="495"/>
    </location>
</feature>
<evidence type="ECO:0000256" key="2">
    <source>
        <dbReference type="SAM" id="Coils"/>
    </source>
</evidence>
<dbReference type="Gene3D" id="3.30.450.40">
    <property type="match status" value="1"/>
</dbReference>
<dbReference type="SMART" id="SM00331">
    <property type="entry name" value="PP2C_SIG"/>
    <property type="match status" value="1"/>
</dbReference>
<dbReference type="AlphaFoldDB" id="A0AA46I581"/>
<comment type="caution">
    <text evidence="4">The sequence shown here is derived from an EMBL/GenBank/DDBJ whole genome shotgun (WGS) entry which is preliminary data.</text>
</comment>
<dbReference type="SUPFAM" id="SSF55781">
    <property type="entry name" value="GAF domain-like"/>
    <property type="match status" value="1"/>
</dbReference>
<name>A0AA46I581_9FUSO</name>
<reference evidence="4 5" key="1">
    <citation type="submission" date="2019-03" db="EMBL/GenBank/DDBJ databases">
        <title>Genomic Encyclopedia of Type Strains, Phase IV (KMG-IV): sequencing the most valuable type-strain genomes for metagenomic binning, comparative biology and taxonomic classification.</title>
        <authorList>
            <person name="Goeker M."/>
        </authorList>
    </citation>
    <scope>NUCLEOTIDE SEQUENCE [LARGE SCALE GENOMIC DNA]</scope>
    <source>
        <strain evidence="4 5">DSM 100055</strain>
    </source>
</reference>
<keyword evidence="2" id="KW-0175">Coiled coil</keyword>
<dbReference type="SUPFAM" id="SSF81606">
    <property type="entry name" value="PP2C-like"/>
    <property type="match status" value="1"/>
</dbReference>
<proteinExistence type="predicted"/>
<evidence type="ECO:0000313" key="4">
    <source>
        <dbReference type="EMBL" id="TDT68589.1"/>
    </source>
</evidence>
<dbReference type="GO" id="GO:0016791">
    <property type="term" value="F:phosphatase activity"/>
    <property type="evidence" value="ECO:0007669"/>
    <property type="project" value="TreeGrafter"/>
</dbReference>
<protein>
    <submittedName>
        <fullName evidence="4">Sigma-B regulation protein RsbU (Phosphoserine phosphatase)</fullName>
    </submittedName>
</protein>
<sequence length="495" mass="56956">MILLMYLLLNIGVIMFFKQKYQKEKIKSNEELIKNIIQRNKDYKTDDEIQDEYIELINDIENQEKALKISLDEINSYKKELNITYKSLLAKSTELEYSNLVLEKRVANLSNLNAIGKSVLSELELDKIISIILDAYFVLTGAKKIVLYLWEEGVLVNKAIKGNVKAKKKYEFIKEELDPNLIYENISKDIVDINEDIIYSNLNVKGKELGVIYIIEDSENKRKSDDRETISALAMHVAIAINNSKVYSELAIKERLNKELNIAAKIQKDLLPKKSGVKFDIDISEYFEPAKEIGGDYYDYNIYSDDEIYITIGDVSGKGVPAALLMTTIRAILKTLSFTINAPNIMLDMLNKLMYKDMSSDMFVTIFHSKYNKKTNILEFSNAGHNPLLVYRNKENNIMEENVKGIAIGFLENYNYKEGKLKLFKNDILVYYTDGITEAENENGELFGIDRLKEIILKNSYKSSIEIKNEILNGVRKYRGNKLQTDDITLLVLKV</sequence>
<gene>
    <name evidence="4" type="ORF">EV215_1656</name>
</gene>
<organism evidence="4 5">
    <name type="scientific">Hypnocyclicus thermotrophus</name>
    <dbReference type="NCBI Taxonomy" id="1627895"/>
    <lineage>
        <taxon>Bacteria</taxon>
        <taxon>Fusobacteriati</taxon>
        <taxon>Fusobacteriota</taxon>
        <taxon>Fusobacteriia</taxon>
        <taxon>Fusobacteriales</taxon>
        <taxon>Fusobacteriaceae</taxon>
        <taxon>Hypnocyclicus</taxon>
    </lineage>
</organism>
<evidence type="ECO:0000259" key="3">
    <source>
        <dbReference type="SMART" id="SM00331"/>
    </source>
</evidence>
<keyword evidence="5" id="KW-1185">Reference proteome</keyword>
<dbReference type="InterPro" id="IPR029016">
    <property type="entry name" value="GAF-like_dom_sf"/>
</dbReference>
<dbReference type="InterPro" id="IPR052016">
    <property type="entry name" value="Bact_Sigma-Reg"/>
</dbReference>
<keyword evidence="1" id="KW-0378">Hydrolase</keyword>
<evidence type="ECO:0000256" key="1">
    <source>
        <dbReference type="ARBA" id="ARBA00022801"/>
    </source>
</evidence>
<dbReference type="PANTHER" id="PTHR43156">
    <property type="entry name" value="STAGE II SPORULATION PROTEIN E-RELATED"/>
    <property type="match status" value="1"/>
</dbReference>
<accession>A0AA46I581</accession>
<dbReference type="Pfam" id="PF07228">
    <property type="entry name" value="SpoIIE"/>
    <property type="match status" value="1"/>
</dbReference>
<dbReference type="PANTHER" id="PTHR43156:SF2">
    <property type="entry name" value="STAGE II SPORULATION PROTEIN E"/>
    <property type="match status" value="1"/>
</dbReference>
<dbReference type="InterPro" id="IPR036457">
    <property type="entry name" value="PPM-type-like_dom_sf"/>
</dbReference>
<dbReference type="EMBL" id="SOBG01000007">
    <property type="protein sequence ID" value="TDT68589.1"/>
    <property type="molecule type" value="Genomic_DNA"/>
</dbReference>
<evidence type="ECO:0000313" key="5">
    <source>
        <dbReference type="Proteomes" id="UP000294678"/>
    </source>
</evidence>
<dbReference type="Proteomes" id="UP000294678">
    <property type="component" value="Unassembled WGS sequence"/>
</dbReference>
<dbReference type="InterPro" id="IPR001932">
    <property type="entry name" value="PPM-type_phosphatase-like_dom"/>
</dbReference>
<dbReference type="Gene3D" id="3.60.40.10">
    <property type="entry name" value="PPM-type phosphatase domain"/>
    <property type="match status" value="1"/>
</dbReference>
<feature type="coiled-coil region" evidence="2">
    <location>
        <begin position="46"/>
        <end position="80"/>
    </location>
</feature>